<proteinExistence type="predicted"/>
<evidence type="ECO:0000313" key="1">
    <source>
        <dbReference type="EMBL" id="OMP04425.1"/>
    </source>
</evidence>
<gene>
    <name evidence="1" type="ORF">COLO4_09648</name>
</gene>
<reference evidence="2" key="1">
    <citation type="submission" date="2013-09" db="EMBL/GenBank/DDBJ databases">
        <title>Corchorus olitorius genome sequencing.</title>
        <authorList>
            <person name="Alam M."/>
            <person name="Haque M.S."/>
            <person name="Islam M.S."/>
            <person name="Emdad E.M."/>
            <person name="Islam M.M."/>
            <person name="Ahmed B."/>
            <person name="Halim A."/>
            <person name="Hossen Q.M.M."/>
            <person name="Hossain M.Z."/>
            <person name="Ahmed R."/>
            <person name="Khan M.M."/>
            <person name="Islam R."/>
            <person name="Rashid M.M."/>
            <person name="Khan S.A."/>
            <person name="Rahman M.S."/>
            <person name="Alam M."/>
            <person name="Yahiya A.S."/>
            <person name="Khan M.S."/>
            <person name="Azam M.S."/>
            <person name="Haque T."/>
            <person name="Lashkar M.Z.H."/>
            <person name="Akhand A.I."/>
            <person name="Morshed G."/>
            <person name="Roy S."/>
            <person name="Uddin K.S."/>
            <person name="Rabeya T."/>
            <person name="Hossain A.S."/>
            <person name="Chowdhury A."/>
            <person name="Snigdha A.R."/>
            <person name="Mortoza M.S."/>
            <person name="Matin S.A."/>
            <person name="Hoque S.M.E."/>
            <person name="Islam M.K."/>
            <person name="Roy D.K."/>
            <person name="Haider R."/>
            <person name="Moosa M.M."/>
            <person name="Elias S.M."/>
            <person name="Hasan A.M."/>
            <person name="Jahan S."/>
            <person name="Shafiuddin M."/>
            <person name="Mahmood N."/>
            <person name="Shommy N.S."/>
        </authorList>
    </citation>
    <scope>NUCLEOTIDE SEQUENCE [LARGE SCALE GENOMIC DNA]</scope>
    <source>
        <strain evidence="2">cv. O-4</strain>
    </source>
</reference>
<dbReference type="AlphaFoldDB" id="A0A1R3KBH3"/>
<protein>
    <submittedName>
        <fullName evidence="1">Patatin family protein</fullName>
    </submittedName>
</protein>
<organism evidence="1 2">
    <name type="scientific">Corchorus olitorius</name>
    <dbReference type="NCBI Taxonomy" id="93759"/>
    <lineage>
        <taxon>Eukaryota</taxon>
        <taxon>Viridiplantae</taxon>
        <taxon>Streptophyta</taxon>
        <taxon>Embryophyta</taxon>
        <taxon>Tracheophyta</taxon>
        <taxon>Spermatophyta</taxon>
        <taxon>Magnoliopsida</taxon>
        <taxon>eudicotyledons</taxon>
        <taxon>Gunneridae</taxon>
        <taxon>Pentapetalae</taxon>
        <taxon>rosids</taxon>
        <taxon>malvids</taxon>
        <taxon>Malvales</taxon>
        <taxon>Malvaceae</taxon>
        <taxon>Grewioideae</taxon>
        <taxon>Apeibeae</taxon>
        <taxon>Corchorus</taxon>
    </lineage>
</organism>
<comment type="caution">
    <text evidence="1">The sequence shown here is derived from an EMBL/GenBank/DDBJ whole genome shotgun (WGS) entry which is preliminary data.</text>
</comment>
<accession>A0A1R3KBH3</accession>
<sequence>MLPIGNDSSVVDEVEKIVQSEAGSRLKVSPHQFLQAVMNAVELRQCVRLVDLSLEHNKLDRLLLDFSYTSFITCPLSVSRLWLMKISEYAKRASALAKDNNAIPVNVDMISSDNCHLMKCDIMQPIEVQRLALFAVGNLAASLENRRHSGHLLKLEGTSHAPHGNACTISE</sequence>
<keyword evidence="2" id="KW-1185">Reference proteome</keyword>
<evidence type="ECO:0000313" key="2">
    <source>
        <dbReference type="Proteomes" id="UP000187203"/>
    </source>
</evidence>
<dbReference type="EMBL" id="AWUE01014256">
    <property type="protein sequence ID" value="OMP04425.1"/>
    <property type="molecule type" value="Genomic_DNA"/>
</dbReference>
<name>A0A1R3KBH3_9ROSI</name>
<dbReference type="Proteomes" id="UP000187203">
    <property type="component" value="Unassembled WGS sequence"/>
</dbReference>